<comment type="caution">
    <text evidence="2">The sequence shown here is derived from an EMBL/GenBank/DDBJ whole genome shotgun (WGS) entry which is preliminary data.</text>
</comment>
<feature type="chain" id="PRO_5032359036" evidence="1">
    <location>
        <begin position="21"/>
        <end position="234"/>
    </location>
</feature>
<protein>
    <submittedName>
        <fullName evidence="2">Uncharacterized protein</fullName>
    </submittedName>
</protein>
<sequence>MTMEKVILSVIFLSMPIVNGLPSNAYYLIDINNSALSNESYCSNILVNQEVYRIPEQCQHHLLCTPYYCDDKSFRCIKIREALCCLYKYFQSNCQQDNTFRVKDLFRSVYFQISIEHGYCEINLERIERNDQAYCIADEQETQLTTTQTVPTTVPSPIRSSVKYFHRRPSLSSLLHHHHHHQSPHLTAVRQNYSMLLNSDHLRRFTIIENVPSTSSRIFINCFLIIIFLLSISV</sequence>
<proteinExistence type="predicted"/>
<dbReference type="EMBL" id="CAJNOW010000091">
    <property type="protein sequence ID" value="CAF1232752.1"/>
    <property type="molecule type" value="Genomic_DNA"/>
</dbReference>
<evidence type="ECO:0000313" key="2">
    <source>
        <dbReference type="EMBL" id="CAF1232752.1"/>
    </source>
</evidence>
<evidence type="ECO:0000256" key="1">
    <source>
        <dbReference type="SAM" id="SignalP"/>
    </source>
</evidence>
<reference evidence="2" key="1">
    <citation type="submission" date="2021-02" db="EMBL/GenBank/DDBJ databases">
        <authorList>
            <person name="Nowell W R."/>
        </authorList>
    </citation>
    <scope>NUCLEOTIDE SEQUENCE</scope>
</reference>
<organism evidence="2 3">
    <name type="scientific">Rotaria magnacalcarata</name>
    <dbReference type="NCBI Taxonomy" id="392030"/>
    <lineage>
        <taxon>Eukaryota</taxon>
        <taxon>Metazoa</taxon>
        <taxon>Spiralia</taxon>
        <taxon>Gnathifera</taxon>
        <taxon>Rotifera</taxon>
        <taxon>Eurotatoria</taxon>
        <taxon>Bdelloidea</taxon>
        <taxon>Philodinida</taxon>
        <taxon>Philodinidae</taxon>
        <taxon>Rotaria</taxon>
    </lineage>
</organism>
<name>A0A814YRZ0_9BILA</name>
<dbReference type="Proteomes" id="UP000663834">
    <property type="component" value="Unassembled WGS sequence"/>
</dbReference>
<accession>A0A814YRZ0</accession>
<keyword evidence="1" id="KW-0732">Signal</keyword>
<gene>
    <name evidence="2" type="ORF">KQP761_LOCUS1388</name>
</gene>
<evidence type="ECO:0000313" key="3">
    <source>
        <dbReference type="Proteomes" id="UP000663834"/>
    </source>
</evidence>
<dbReference type="AlphaFoldDB" id="A0A814YRZ0"/>
<feature type="signal peptide" evidence="1">
    <location>
        <begin position="1"/>
        <end position="20"/>
    </location>
</feature>
<dbReference type="OrthoDB" id="10028853at2759"/>